<evidence type="ECO:0000259" key="20">
    <source>
        <dbReference type="PROSITE" id="PS51193"/>
    </source>
</evidence>
<dbReference type="InterPro" id="IPR014013">
    <property type="entry name" value="Helic_SF1/SF2_ATP-bd_DinG/Rad3"/>
</dbReference>
<comment type="subcellular location">
    <subcellularLocation>
        <location evidence="2">Nucleus</location>
    </subcellularLocation>
</comment>
<evidence type="ECO:0000256" key="17">
    <source>
        <dbReference type="ARBA" id="ARBA00044969"/>
    </source>
</evidence>
<comment type="caution">
    <text evidence="21">The sequence shown here is derived from an EMBL/GenBank/DDBJ whole genome shotgun (WGS) entry which is preliminary data.</text>
</comment>
<evidence type="ECO:0000256" key="14">
    <source>
        <dbReference type="ARBA" id="ARBA00023204"/>
    </source>
</evidence>
<dbReference type="GO" id="GO:0045951">
    <property type="term" value="P:positive regulation of mitotic recombination"/>
    <property type="evidence" value="ECO:0007669"/>
    <property type="project" value="TreeGrafter"/>
</dbReference>
<dbReference type="GO" id="GO:0005524">
    <property type="term" value="F:ATP binding"/>
    <property type="evidence" value="ECO:0007669"/>
    <property type="project" value="UniProtKB-KW"/>
</dbReference>
<keyword evidence="7" id="KW-0227">DNA damage</keyword>
<keyword evidence="15" id="KW-0413">Isomerase</keyword>
<dbReference type="InterPro" id="IPR006554">
    <property type="entry name" value="Helicase-like_DEXD_c2"/>
</dbReference>
<dbReference type="GO" id="GO:0046872">
    <property type="term" value="F:metal ion binding"/>
    <property type="evidence" value="ECO:0007669"/>
    <property type="project" value="UniProtKB-KW"/>
</dbReference>
<keyword evidence="12" id="KW-0411">Iron-sulfur</keyword>
<evidence type="ECO:0000256" key="7">
    <source>
        <dbReference type="ARBA" id="ARBA00022763"/>
    </source>
</evidence>
<organism evidence="21 22">
    <name type="scientific">Babesia divergens</name>
    <dbReference type="NCBI Taxonomy" id="32595"/>
    <lineage>
        <taxon>Eukaryota</taxon>
        <taxon>Sar</taxon>
        <taxon>Alveolata</taxon>
        <taxon>Apicomplexa</taxon>
        <taxon>Aconoidasida</taxon>
        <taxon>Piroplasmida</taxon>
        <taxon>Babesiidae</taxon>
        <taxon>Babesia</taxon>
    </lineage>
</organism>
<dbReference type="GO" id="GO:0051539">
    <property type="term" value="F:4 iron, 4 sulfur cluster binding"/>
    <property type="evidence" value="ECO:0007669"/>
    <property type="project" value="UniProtKB-KW"/>
</dbReference>
<dbReference type="InterPro" id="IPR045028">
    <property type="entry name" value="DinG/Rad3-like"/>
</dbReference>
<gene>
    <name evidence="21" type="ORF">X943_003012</name>
</gene>
<evidence type="ECO:0000256" key="5">
    <source>
        <dbReference type="ARBA" id="ARBA00022723"/>
    </source>
</evidence>
<dbReference type="SMART" id="SM00491">
    <property type="entry name" value="HELICc2"/>
    <property type="match status" value="1"/>
</dbReference>
<dbReference type="InterPro" id="IPR010614">
    <property type="entry name" value="RAD3-like_helicase_DEAD"/>
</dbReference>
<evidence type="ECO:0000256" key="2">
    <source>
        <dbReference type="ARBA" id="ARBA00004123"/>
    </source>
</evidence>
<dbReference type="PRINTS" id="PR00852">
    <property type="entry name" value="XRODRMPGMNTD"/>
</dbReference>
<keyword evidence="4" id="KW-0004">4Fe-4S</keyword>
<dbReference type="InterPro" id="IPR013020">
    <property type="entry name" value="Rad3/Chl1-like"/>
</dbReference>
<dbReference type="CDD" id="cd18788">
    <property type="entry name" value="SF2_C_XPD"/>
    <property type="match status" value="1"/>
</dbReference>
<comment type="cofactor">
    <cofactor evidence="1">
        <name>[4Fe-4S] cluster</name>
        <dbReference type="ChEBI" id="CHEBI:49883"/>
    </cofactor>
</comment>
<dbReference type="SUPFAM" id="SSF52540">
    <property type="entry name" value="P-loop containing nucleoside triphosphate hydrolases"/>
    <property type="match status" value="1"/>
</dbReference>
<keyword evidence="19" id="KW-0175">Coiled coil</keyword>
<protein>
    <recommendedName>
        <fullName evidence="17">DNA 5'-3' helicase</fullName>
        <ecNumber evidence="17">5.6.2.3</ecNumber>
    </recommendedName>
</protein>
<keyword evidence="10" id="KW-0067">ATP-binding</keyword>
<dbReference type="GO" id="GO:0016818">
    <property type="term" value="F:hydrolase activity, acting on acid anhydrides, in phosphorus-containing anhydrides"/>
    <property type="evidence" value="ECO:0007669"/>
    <property type="project" value="InterPro"/>
</dbReference>
<dbReference type="NCBIfam" id="TIGR00604">
    <property type="entry name" value="rad3"/>
    <property type="match status" value="1"/>
</dbReference>
<evidence type="ECO:0000256" key="3">
    <source>
        <dbReference type="ARBA" id="ARBA00009146"/>
    </source>
</evidence>
<keyword evidence="11" id="KW-0408">Iron</keyword>
<evidence type="ECO:0000313" key="21">
    <source>
        <dbReference type="EMBL" id="KAK1937573.1"/>
    </source>
</evidence>
<evidence type="ECO:0000256" key="9">
    <source>
        <dbReference type="ARBA" id="ARBA00022806"/>
    </source>
</evidence>
<comment type="catalytic activity">
    <reaction evidence="18">
        <text>ATP + H2O = ADP + phosphate + H(+)</text>
        <dbReference type="Rhea" id="RHEA:13065"/>
        <dbReference type="ChEBI" id="CHEBI:15377"/>
        <dbReference type="ChEBI" id="CHEBI:15378"/>
        <dbReference type="ChEBI" id="CHEBI:30616"/>
        <dbReference type="ChEBI" id="CHEBI:43474"/>
        <dbReference type="ChEBI" id="CHEBI:456216"/>
        <dbReference type="EC" id="5.6.2.3"/>
    </reaction>
</comment>
<name>A0AAD9GFS0_BABDI</name>
<dbReference type="GO" id="GO:0003684">
    <property type="term" value="F:damaged DNA binding"/>
    <property type="evidence" value="ECO:0007669"/>
    <property type="project" value="TreeGrafter"/>
</dbReference>
<evidence type="ECO:0000256" key="11">
    <source>
        <dbReference type="ARBA" id="ARBA00023004"/>
    </source>
</evidence>
<reference evidence="21" key="1">
    <citation type="journal article" date="2014" name="Nucleic Acids Res.">
        <title>The evolutionary dynamics of variant antigen genes in Babesia reveal a history of genomic innovation underlying host-parasite interaction.</title>
        <authorList>
            <person name="Jackson A.P."/>
            <person name="Otto T.D."/>
            <person name="Darby A."/>
            <person name="Ramaprasad A."/>
            <person name="Xia D."/>
            <person name="Echaide I.E."/>
            <person name="Farber M."/>
            <person name="Gahlot S."/>
            <person name="Gamble J."/>
            <person name="Gupta D."/>
            <person name="Gupta Y."/>
            <person name="Jackson L."/>
            <person name="Malandrin L."/>
            <person name="Malas T.B."/>
            <person name="Moussa E."/>
            <person name="Nair M."/>
            <person name="Reid A.J."/>
            <person name="Sanders M."/>
            <person name="Sharma J."/>
            <person name="Tracey A."/>
            <person name="Quail M.A."/>
            <person name="Weir W."/>
            <person name="Wastling J.M."/>
            <person name="Hall N."/>
            <person name="Willadsen P."/>
            <person name="Lingelbach K."/>
            <person name="Shiels B."/>
            <person name="Tait A."/>
            <person name="Berriman M."/>
            <person name="Allred D.R."/>
            <person name="Pain A."/>
        </authorList>
    </citation>
    <scope>NUCLEOTIDE SEQUENCE</scope>
    <source>
        <strain evidence="21">1802A</strain>
    </source>
</reference>
<dbReference type="InterPro" id="IPR006555">
    <property type="entry name" value="ATP-dep_Helicase_C"/>
</dbReference>
<evidence type="ECO:0000256" key="6">
    <source>
        <dbReference type="ARBA" id="ARBA00022741"/>
    </source>
</evidence>
<evidence type="ECO:0000256" key="19">
    <source>
        <dbReference type="SAM" id="Coils"/>
    </source>
</evidence>
<dbReference type="InterPro" id="IPR027417">
    <property type="entry name" value="P-loop_NTPase"/>
</dbReference>
<evidence type="ECO:0000256" key="4">
    <source>
        <dbReference type="ARBA" id="ARBA00022485"/>
    </source>
</evidence>
<keyword evidence="5" id="KW-0479">Metal-binding</keyword>
<dbReference type="Proteomes" id="UP001195914">
    <property type="component" value="Unassembled WGS sequence"/>
</dbReference>
<keyword evidence="22" id="KW-1185">Reference proteome</keyword>
<evidence type="ECO:0000256" key="16">
    <source>
        <dbReference type="ARBA" id="ARBA00023242"/>
    </source>
</evidence>
<evidence type="ECO:0000256" key="8">
    <source>
        <dbReference type="ARBA" id="ARBA00022801"/>
    </source>
</evidence>
<evidence type="ECO:0000256" key="15">
    <source>
        <dbReference type="ARBA" id="ARBA00023235"/>
    </source>
</evidence>
<dbReference type="GO" id="GO:0005634">
    <property type="term" value="C:nucleus"/>
    <property type="evidence" value="ECO:0007669"/>
    <property type="project" value="UniProtKB-SubCell"/>
</dbReference>
<keyword evidence="13" id="KW-0238">DNA-binding</keyword>
<evidence type="ECO:0000256" key="18">
    <source>
        <dbReference type="ARBA" id="ARBA00048954"/>
    </source>
</evidence>
<dbReference type="Gene3D" id="3.40.50.300">
    <property type="entry name" value="P-loop containing nucleotide triphosphate hydrolases"/>
    <property type="match status" value="3"/>
</dbReference>
<dbReference type="Pfam" id="PF13307">
    <property type="entry name" value="Helicase_C_2"/>
    <property type="match status" value="1"/>
</dbReference>
<dbReference type="EC" id="5.6.2.3" evidence="17"/>
<evidence type="ECO:0000256" key="12">
    <source>
        <dbReference type="ARBA" id="ARBA00023014"/>
    </source>
</evidence>
<dbReference type="EMBL" id="JAHBMH010000033">
    <property type="protein sequence ID" value="KAK1937573.1"/>
    <property type="molecule type" value="Genomic_DNA"/>
</dbReference>
<evidence type="ECO:0000256" key="1">
    <source>
        <dbReference type="ARBA" id="ARBA00001966"/>
    </source>
</evidence>
<keyword evidence="8" id="KW-0378">Hydrolase</keyword>
<dbReference type="GO" id="GO:0006366">
    <property type="term" value="P:transcription by RNA polymerase II"/>
    <property type="evidence" value="ECO:0007669"/>
    <property type="project" value="TreeGrafter"/>
</dbReference>
<dbReference type="PANTHER" id="PTHR11472:SF1">
    <property type="entry name" value="GENERAL TRANSCRIPTION AND DNA REPAIR FACTOR IIH HELICASE SUBUNIT XPD"/>
    <property type="match status" value="1"/>
</dbReference>
<evidence type="ECO:0000256" key="13">
    <source>
        <dbReference type="ARBA" id="ARBA00023125"/>
    </source>
</evidence>
<evidence type="ECO:0000313" key="22">
    <source>
        <dbReference type="Proteomes" id="UP001195914"/>
    </source>
</evidence>
<sequence>MVRFWVDDVEVFFPYPHIYPEQLAYMRSLKNALDVHGHAVLEMPTGTGKTVALFSLITSYQLAKPEAGRLIYCTRTIPEMEKSLVELNEVINYRNAELSKDRDVRASAIVNDAESSASSIPESAMPSAKGGHDLTSMWRRIQYEEDGTTSTREYTMHYEGTSTQGNPAAPVVRPSVVEEVPDIEHYTSKGLCGHYEHLERIWNPTLIPPGVYTLESLKEHCANFRHPVSGVSAPICPYFLARRAIDTANVVVLNYQYLLDPKVSESTFSHLYTTRPTDMSKKKEKADNNREAKGKVPIIVVFDEAHNIDNVCIEAMSVEINAETLDEAFCNLAKLEDSVRQLRERDESILLEEYRKLVNNIKDTSIDLEGYMCPVLPADVLQKAVPGNIRKSEHFISFLKVVIGYLKQYIKVEEPKSEGPLMFLHRFELETGIGGATMQHAYNRMSSMLNTLKVTAIGDITALQLVVDFCTLVGTYSTGFIVIVEPYPQGSLYEPLLQFSCLDASIAMQPVVDNFQSVILTSGTISPLEMYPKILNFTPVLTQSLPMSLDRDCLCPLIVSKGANQLQMSTKYDLRNDVTVLRNYGGLLIELCKNIPDGVVCFFPSYAYMELIVSHWYECGIIASIMEHKLIFMETKDVVTTTLALHNYRKACDVGRGALFLSICRGKVAEGIDFDRHYGRCVILIGVPFQYTLSRVLKARLDFMRTNYGILENEFMTFDAMRQAAQCVGRVIRNKSDFGLMIFADSRYSRADKRSKLPPWILKNLEPANMSLTTESAVAAAKALLRNMAQDYVPNRFTRFDQEMVRDETKWWSSVQNVLRLTKH</sequence>
<dbReference type="InterPro" id="IPR010643">
    <property type="entry name" value="HBB"/>
</dbReference>
<accession>A0AAD9GFS0</accession>
<dbReference type="Pfam" id="PF06777">
    <property type="entry name" value="HBB"/>
    <property type="match status" value="1"/>
</dbReference>
<dbReference type="AlphaFoldDB" id="A0AAD9GFS0"/>
<dbReference type="InterPro" id="IPR001945">
    <property type="entry name" value="RAD3/XPD"/>
</dbReference>
<evidence type="ECO:0000256" key="10">
    <source>
        <dbReference type="ARBA" id="ARBA00022840"/>
    </source>
</evidence>
<dbReference type="PANTHER" id="PTHR11472">
    <property type="entry name" value="DNA REPAIR DEAD HELICASE RAD3/XP-D SUBFAMILY MEMBER"/>
    <property type="match status" value="1"/>
</dbReference>
<keyword evidence="14" id="KW-0234">DNA repair</keyword>
<dbReference type="FunFam" id="3.40.50.300:FF:000135">
    <property type="entry name" value="DNA repair helicase RAD3, putative"/>
    <property type="match status" value="1"/>
</dbReference>
<dbReference type="FunFam" id="3.40.50.300:FF:000128">
    <property type="entry name" value="Putative DNA repair helicase RAD3"/>
    <property type="match status" value="1"/>
</dbReference>
<dbReference type="GO" id="GO:0043139">
    <property type="term" value="F:5'-3' DNA helicase activity"/>
    <property type="evidence" value="ECO:0007669"/>
    <property type="project" value="UniProtKB-EC"/>
</dbReference>
<keyword evidence="6" id="KW-0547">Nucleotide-binding</keyword>
<proteinExistence type="inferred from homology"/>
<comment type="similarity">
    <text evidence="3">Belongs to the helicase family. RAD3/XPD subfamily.</text>
</comment>
<dbReference type="GO" id="GO:0006289">
    <property type="term" value="P:nucleotide-excision repair"/>
    <property type="evidence" value="ECO:0007669"/>
    <property type="project" value="InterPro"/>
</dbReference>
<feature type="coiled-coil region" evidence="19">
    <location>
        <begin position="325"/>
        <end position="352"/>
    </location>
</feature>
<dbReference type="PROSITE" id="PS51193">
    <property type="entry name" value="HELICASE_ATP_BIND_2"/>
    <property type="match status" value="1"/>
</dbReference>
<feature type="domain" description="Helicase ATP-binding" evidence="20">
    <location>
        <begin position="8"/>
        <end position="354"/>
    </location>
</feature>
<dbReference type="Gene3D" id="1.10.275.40">
    <property type="match status" value="1"/>
</dbReference>
<dbReference type="SMART" id="SM00488">
    <property type="entry name" value="DEXDc2"/>
    <property type="match status" value="1"/>
</dbReference>
<reference evidence="21" key="2">
    <citation type="submission" date="2021-05" db="EMBL/GenBank/DDBJ databases">
        <authorList>
            <person name="Pain A."/>
        </authorList>
    </citation>
    <scope>NUCLEOTIDE SEQUENCE</scope>
    <source>
        <strain evidence="21">1802A</strain>
    </source>
</reference>
<dbReference type="Pfam" id="PF06733">
    <property type="entry name" value="DEAD_2"/>
    <property type="match status" value="2"/>
</dbReference>
<keyword evidence="9 21" id="KW-0347">Helicase</keyword>
<keyword evidence="16" id="KW-0539">Nucleus</keyword>